<protein>
    <submittedName>
        <fullName evidence="1">Inositol-3-phosphate synthase 1-A</fullName>
    </submittedName>
</protein>
<dbReference type="PANTHER" id="PTHR11510">
    <property type="entry name" value="MYO-INOSITOL-1 PHOSPHATE SYNTHASE"/>
    <property type="match status" value="1"/>
</dbReference>
<comment type="caution">
    <text evidence="1">The sequence shown here is derived from an EMBL/GenBank/DDBJ whole genome shotgun (WGS) entry which is preliminary data.</text>
</comment>
<sequence>MCDTIEVQSPNTRYTEKYIEADYKYDTTIVKKEKGILKVIPRTTRVQFRTSKHVPKLGVMLVGWGGNNGSTLTAAILANKNNITWRTKEGILKPNYFGSLLQSGTTRLGTSKTLGFCHSPKASHPRKPPTTSYWEAGIFLLATWPNPWNEPKCSTMIFKGSSNP</sequence>
<dbReference type="SUPFAM" id="SSF51735">
    <property type="entry name" value="NAD(P)-binding Rossmann-fold domains"/>
    <property type="match status" value="1"/>
</dbReference>
<dbReference type="GO" id="GO:0008654">
    <property type="term" value="P:phospholipid biosynthetic process"/>
    <property type="evidence" value="ECO:0007669"/>
    <property type="project" value="InterPro"/>
</dbReference>
<accession>A0A8X7BXY9</accession>
<keyword evidence="2" id="KW-1185">Reference proteome</keyword>
<name>A0A8X7BXY9_9ARAC</name>
<dbReference type="InterPro" id="IPR002587">
    <property type="entry name" value="Myo-inos-1-P_Synthase"/>
</dbReference>
<evidence type="ECO:0000313" key="1">
    <source>
        <dbReference type="EMBL" id="GFY49261.1"/>
    </source>
</evidence>
<dbReference type="GO" id="GO:0004512">
    <property type="term" value="F:inositol-3-phosphate synthase activity"/>
    <property type="evidence" value="ECO:0007669"/>
    <property type="project" value="InterPro"/>
</dbReference>
<dbReference type="Pfam" id="PF07994">
    <property type="entry name" value="NAD_binding_5"/>
    <property type="match status" value="1"/>
</dbReference>
<dbReference type="GO" id="GO:0006021">
    <property type="term" value="P:inositol biosynthetic process"/>
    <property type="evidence" value="ECO:0007669"/>
    <property type="project" value="InterPro"/>
</dbReference>
<dbReference type="AlphaFoldDB" id="A0A8X7BXY9"/>
<organism evidence="1 2">
    <name type="scientific">Trichonephila inaurata madagascariensis</name>
    <dbReference type="NCBI Taxonomy" id="2747483"/>
    <lineage>
        <taxon>Eukaryota</taxon>
        <taxon>Metazoa</taxon>
        <taxon>Ecdysozoa</taxon>
        <taxon>Arthropoda</taxon>
        <taxon>Chelicerata</taxon>
        <taxon>Arachnida</taxon>
        <taxon>Araneae</taxon>
        <taxon>Araneomorphae</taxon>
        <taxon>Entelegynae</taxon>
        <taxon>Araneoidea</taxon>
        <taxon>Nephilidae</taxon>
        <taxon>Trichonephila</taxon>
        <taxon>Trichonephila inaurata</taxon>
    </lineage>
</organism>
<reference evidence="1" key="1">
    <citation type="submission" date="2020-08" db="EMBL/GenBank/DDBJ databases">
        <title>Multicomponent nature underlies the extraordinary mechanical properties of spider dragline silk.</title>
        <authorList>
            <person name="Kono N."/>
            <person name="Nakamura H."/>
            <person name="Mori M."/>
            <person name="Yoshida Y."/>
            <person name="Ohtoshi R."/>
            <person name="Malay A.D."/>
            <person name="Moran D.A.P."/>
            <person name="Tomita M."/>
            <person name="Numata K."/>
            <person name="Arakawa K."/>
        </authorList>
    </citation>
    <scope>NUCLEOTIDE SEQUENCE</scope>
</reference>
<proteinExistence type="predicted"/>
<dbReference type="Proteomes" id="UP000886998">
    <property type="component" value="Unassembled WGS sequence"/>
</dbReference>
<dbReference type="InterPro" id="IPR036291">
    <property type="entry name" value="NAD(P)-bd_dom_sf"/>
</dbReference>
<gene>
    <name evidence="1" type="primary">isyna1-a</name>
    <name evidence="1" type="ORF">TNIN_99611</name>
</gene>
<dbReference type="Gene3D" id="3.40.50.720">
    <property type="entry name" value="NAD(P)-binding Rossmann-like Domain"/>
    <property type="match status" value="1"/>
</dbReference>
<dbReference type="EMBL" id="BMAV01006923">
    <property type="protein sequence ID" value="GFY49261.1"/>
    <property type="molecule type" value="Genomic_DNA"/>
</dbReference>
<evidence type="ECO:0000313" key="2">
    <source>
        <dbReference type="Proteomes" id="UP000886998"/>
    </source>
</evidence>
<dbReference type="OrthoDB" id="2887at2759"/>